<organism evidence="2 3">
    <name type="scientific">Massilia litorea</name>
    <dbReference type="NCBI Taxonomy" id="2769491"/>
    <lineage>
        <taxon>Bacteria</taxon>
        <taxon>Pseudomonadati</taxon>
        <taxon>Pseudomonadota</taxon>
        <taxon>Betaproteobacteria</taxon>
        <taxon>Burkholderiales</taxon>
        <taxon>Oxalobacteraceae</taxon>
        <taxon>Telluria group</taxon>
        <taxon>Massilia</taxon>
    </lineage>
</organism>
<dbReference type="Proteomes" id="UP000593875">
    <property type="component" value="Chromosome"/>
</dbReference>
<dbReference type="EMBL" id="CP062941">
    <property type="protein sequence ID" value="QOL48005.1"/>
    <property type="molecule type" value="Genomic_DNA"/>
</dbReference>
<dbReference type="RefSeq" id="WP_193685056.1">
    <property type="nucleotide sequence ID" value="NZ_CP062941.1"/>
</dbReference>
<evidence type="ECO:0000256" key="1">
    <source>
        <dbReference type="SAM" id="SignalP"/>
    </source>
</evidence>
<evidence type="ECO:0008006" key="4">
    <source>
        <dbReference type="Google" id="ProtNLM"/>
    </source>
</evidence>
<reference evidence="2 3" key="1">
    <citation type="submission" date="2020-10" db="EMBL/GenBank/DDBJ databases">
        <title>Genome sequencing of Massilia sp. LPB0304.</title>
        <authorList>
            <person name="Kim J."/>
        </authorList>
    </citation>
    <scope>NUCLEOTIDE SEQUENCE [LARGE SCALE GENOMIC DNA]</scope>
    <source>
        <strain evidence="2 3">LPB0304</strain>
    </source>
</reference>
<dbReference type="KEGG" id="mlir:LPB04_13355"/>
<sequence length="230" mass="25800">MKWLFALSLMFFLAPASARTAFQARCEDTIGQSVSVMRSNQNGYRVDNSYSFHGLSAMKGERAPGSYVLGLTRTESRVGVKVEGRMLTDPATGYECVAPRLDIKLSYLPIVVYVGREFAPGTCSYREILAHEMRHLDVYLKYLPQAEKVVGDALARRFQGKPLYAPAGQVRNLLQREVDTGWMPFIKNEMAKVERLQAAIDTPQEYARLGKVCAGEVQSLIRPAKSKRRT</sequence>
<keyword evidence="1" id="KW-0732">Signal</keyword>
<feature type="signal peptide" evidence="1">
    <location>
        <begin position="1"/>
        <end position="18"/>
    </location>
</feature>
<gene>
    <name evidence="2" type="ORF">LPB04_13355</name>
</gene>
<evidence type="ECO:0000313" key="2">
    <source>
        <dbReference type="EMBL" id="QOL48005.1"/>
    </source>
</evidence>
<protein>
    <recommendedName>
        <fullName evidence="4">DUF922 domain-containing protein</fullName>
    </recommendedName>
</protein>
<proteinExistence type="predicted"/>
<name>A0A7L9U1D6_9BURK</name>
<feature type="chain" id="PRO_5032964915" description="DUF922 domain-containing protein" evidence="1">
    <location>
        <begin position="19"/>
        <end position="230"/>
    </location>
</feature>
<keyword evidence="3" id="KW-1185">Reference proteome</keyword>
<dbReference type="AlphaFoldDB" id="A0A7L9U1D6"/>
<accession>A0A7L9U1D6</accession>
<evidence type="ECO:0000313" key="3">
    <source>
        <dbReference type="Proteomes" id="UP000593875"/>
    </source>
</evidence>